<dbReference type="InterPro" id="IPR043502">
    <property type="entry name" value="DNA/RNA_pol_sf"/>
</dbReference>
<dbReference type="FunFam" id="3.10.20.370:FF:000001">
    <property type="entry name" value="Retrovirus-related Pol polyprotein from transposon 17.6-like protein"/>
    <property type="match status" value="1"/>
</dbReference>
<evidence type="ECO:0000256" key="6">
    <source>
        <dbReference type="ARBA" id="ARBA00022801"/>
    </source>
</evidence>
<keyword evidence="6" id="KW-0378">Hydrolase</keyword>
<dbReference type="GO" id="GO:0006508">
    <property type="term" value="P:proteolysis"/>
    <property type="evidence" value="ECO:0007669"/>
    <property type="project" value="UniProtKB-KW"/>
</dbReference>
<dbReference type="EMBL" id="JAWDGP010002309">
    <property type="protein sequence ID" value="KAK3784103.1"/>
    <property type="molecule type" value="Genomic_DNA"/>
</dbReference>
<evidence type="ECO:0000259" key="9">
    <source>
        <dbReference type="PROSITE" id="PS50878"/>
    </source>
</evidence>
<keyword evidence="3" id="KW-0548">Nucleotidyltransferase</keyword>
<dbReference type="PANTHER" id="PTHR37984:SF5">
    <property type="entry name" value="PROTEIN NYNRIN-LIKE"/>
    <property type="match status" value="1"/>
</dbReference>
<evidence type="ECO:0000256" key="8">
    <source>
        <dbReference type="ARBA" id="ARBA00023268"/>
    </source>
</evidence>
<dbReference type="Pfam" id="PF23055">
    <property type="entry name" value="DUF7041"/>
    <property type="match status" value="1"/>
</dbReference>
<dbReference type="FunFam" id="3.30.70.270:FF:000020">
    <property type="entry name" value="Transposon Tf2-6 polyprotein-like Protein"/>
    <property type="match status" value="1"/>
</dbReference>
<keyword evidence="4" id="KW-0540">Nuclease</keyword>
<dbReference type="InterPro" id="IPR043128">
    <property type="entry name" value="Rev_trsase/Diguanyl_cyclase"/>
</dbReference>
<organism evidence="10 11">
    <name type="scientific">Elysia crispata</name>
    <name type="common">lettuce slug</name>
    <dbReference type="NCBI Taxonomy" id="231223"/>
    <lineage>
        <taxon>Eukaryota</taxon>
        <taxon>Metazoa</taxon>
        <taxon>Spiralia</taxon>
        <taxon>Lophotrochozoa</taxon>
        <taxon>Mollusca</taxon>
        <taxon>Gastropoda</taxon>
        <taxon>Heterobranchia</taxon>
        <taxon>Euthyneura</taxon>
        <taxon>Panpulmonata</taxon>
        <taxon>Sacoglossa</taxon>
        <taxon>Placobranchoidea</taxon>
        <taxon>Plakobranchidae</taxon>
        <taxon>Elysia</taxon>
    </lineage>
</organism>
<dbReference type="FunFam" id="3.10.10.10:FF:000007">
    <property type="entry name" value="Retrovirus-related Pol polyprotein from transposon 17.6-like Protein"/>
    <property type="match status" value="1"/>
</dbReference>
<evidence type="ECO:0000256" key="4">
    <source>
        <dbReference type="ARBA" id="ARBA00022722"/>
    </source>
</evidence>
<dbReference type="AlphaFoldDB" id="A0AAE1AA38"/>
<evidence type="ECO:0000256" key="7">
    <source>
        <dbReference type="ARBA" id="ARBA00022918"/>
    </source>
</evidence>
<dbReference type="Gene3D" id="3.10.10.10">
    <property type="entry name" value="HIV Type 1 Reverse Transcriptase, subunit A, domain 1"/>
    <property type="match status" value="1"/>
</dbReference>
<keyword evidence="8" id="KW-0511">Multifunctional enzyme</keyword>
<dbReference type="Pfam" id="PF00078">
    <property type="entry name" value="RVT_1"/>
    <property type="match status" value="1"/>
</dbReference>
<feature type="domain" description="Reverse transcriptase" evidence="9">
    <location>
        <begin position="391"/>
        <end position="568"/>
    </location>
</feature>
<keyword evidence="1" id="KW-0645">Protease</keyword>
<dbReference type="CDD" id="cd09274">
    <property type="entry name" value="RNase_HI_RT_Ty3"/>
    <property type="match status" value="1"/>
</dbReference>
<keyword evidence="5" id="KW-0255">Endonuclease</keyword>
<dbReference type="InterPro" id="IPR041577">
    <property type="entry name" value="RT_RNaseH_2"/>
</dbReference>
<dbReference type="Gene3D" id="3.30.70.270">
    <property type="match status" value="2"/>
</dbReference>
<dbReference type="Proteomes" id="UP001283361">
    <property type="component" value="Unassembled WGS sequence"/>
</dbReference>
<dbReference type="PANTHER" id="PTHR37984">
    <property type="entry name" value="PROTEIN CBG26694"/>
    <property type="match status" value="1"/>
</dbReference>
<dbReference type="PROSITE" id="PS50878">
    <property type="entry name" value="RT_POL"/>
    <property type="match status" value="1"/>
</dbReference>
<evidence type="ECO:0000256" key="3">
    <source>
        <dbReference type="ARBA" id="ARBA00022695"/>
    </source>
</evidence>
<keyword evidence="11" id="KW-1185">Reference proteome</keyword>
<proteinExistence type="predicted"/>
<evidence type="ECO:0000313" key="11">
    <source>
        <dbReference type="Proteomes" id="UP001283361"/>
    </source>
</evidence>
<dbReference type="GO" id="GO:0004519">
    <property type="term" value="F:endonuclease activity"/>
    <property type="evidence" value="ECO:0007669"/>
    <property type="project" value="UniProtKB-KW"/>
</dbReference>
<dbReference type="SUPFAM" id="SSF56672">
    <property type="entry name" value="DNA/RNA polymerases"/>
    <property type="match status" value="1"/>
</dbReference>
<keyword evidence="7" id="KW-0695">RNA-directed DNA polymerase</keyword>
<dbReference type="GO" id="GO:0003964">
    <property type="term" value="F:RNA-directed DNA polymerase activity"/>
    <property type="evidence" value="ECO:0007669"/>
    <property type="project" value="UniProtKB-KW"/>
</dbReference>
<evidence type="ECO:0000256" key="2">
    <source>
        <dbReference type="ARBA" id="ARBA00022679"/>
    </source>
</evidence>
<evidence type="ECO:0000256" key="5">
    <source>
        <dbReference type="ARBA" id="ARBA00022759"/>
    </source>
</evidence>
<dbReference type="GO" id="GO:0008233">
    <property type="term" value="F:peptidase activity"/>
    <property type="evidence" value="ECO:0007669"/>
    <property type="project" value="UniProtKB-KW"/>
</dbReference>
<dbReference type="InterPro" id="IPR050951">
    <property type="entry name" value="Retrovirus_Pol_polyprotein"/>
</dbReference>
<dbReference type="Pfam" id="PF17919">
    <property type="entry name" value="RT_RNaseH_2"/>
    <property type="match status" value="1"/>
</dbReference>
<name>A0AAE1AA38_9GAST</name>
<dbReference type="Pfam" id="PF17921">
    <property type="entry name" value="Integrase_H2C2"/>
    <property type="match status" value="1"/>
</dbReference>
<reference evidence="10" key="1">
    <citation type="journal article" date="2023" name="G3 (Bethesda)">
        <title>A reference genome for the long-term kleptoplast-retaining sea slug Elysia crispata morphotype clarki.</title>
        <authorList>
            <person name="Eastman K.E."/>
            <person name="Pendleton A.L."/>
            <person name="Shaikh M.A."/>
            <person name="Suttiyut T."/>
            <person name="Ogas R."/>
            <person name="Tomko P."/>
            <person name="Gavelis G."/>
            <person name="Widhalm J.R."/>
            <person name="Wisecaver J.H."/>
        </authorList>
    </citation>
    <scope>NUCLEOTIDE SEQUENCE</scope>
    <source>
        <strain evidence="10">ECLA1</strain>
    </source>
</reference>
<gene>
    <name evidence="10" type="ORF">RRG08_050715</name>
</gene>
<dbReference type="CDD" id="cd01647">
    <property type="entry name" value="RT_LTR"/>
    <property type="match status" value="1"/>
</dbReference>
<evidence type="ECO:0000313" key="10">
    <source>
        <dbReference type="EMBL" id="KAK3784103.1"/>
    </source>
</evidence>
<evidence type="ECO:0000256" key="1">
    <source>
        <dbReference type="ARBA" id="ARBA00022670"/>
    </source>
</evidence>
<accession>A0AAE1AA38</accession>
<protein>
    <recommendedName>
        <fullName evidence="9">Reverse transcriptase domain-containing protein</fullName>
    </recommendedName>
</protein>
<dbReference type="InterPro" id="IPR041588">
    <property type="entry name" value="Integrase_H2C2"/>
</dbReference>
<dbReference type="InterPro" id="IPR000477">
    <property type="entry name" value="RT_dom"/>
</dbReference>
<comment type="caution">
    <text evidence="10">The sequence shown here is derived from an EMBL/GenBank/DDBJ whole genome shotgun (WGS) entry which is preliminary data.</text>
</comment>
<dbReference type="Gene3D" id="1.10.340.70">
    <property type="match status" value="1"/>
</dbReference>
<keyword evidence="2" id="KW-0808">Transferase</keyword>
<sequence length="991" mass="110748">MSQHQAKSAQALLDALTSQLQSISMQPGSQLNAVSIKLPEFWTTSPEVWFARVEAQFGTKNITQDQTRYDYVVSALDFKTAEEVQDVLVSPPEAEKYTTLKKALIKAFGKSQAQRDSELLNLNGLGDRKPTALLRKINALNDDPQTLKRALFLSNLPADVQSILAGQDFSDIEKLAEAADRVWEARCTSAHHITQPSATIESVKRHRAQMTRPVDTNTTSSSHVPSPPVCFYHLRFGPQARNCQPGSNGTSIRTWGKRSISLALGPKRHYTHEFYIADVTRPILGADFFTTHGLAIDLRGRRLLSLDNISILLQDTKPPLTLAGLLLPHQNRYSGLLQQFPELLTPCFQSSINKHGVEHHIVTHGPPTHARARRLDQEKLSAAKAEFLQMEEMGIFRRSKSPWSSPLHVVPKPGGKWRPCGDYRRLNASTEDDRYPLPHIQAFNSHLAGCTVFSKIDLIRGYHQIPMAQTSIAKTAVITPFGLWEFLRMPFGLKNAAQSFQRLMDGILRDVPFAFVYLDDILVASHSPQEHHQHLQQLFTLLSSNGLVINKAKCVFGADEIDFLGHHVSAAGITPLPDRIAALQNSSAPTDRTSLQRFLGMVNYHHRFLPGIADTLAPLHAQASGKGQTIEWSKDCQEAFDKAKTVLSMAVLLHHPQPDLPTSLTVDASNTAIGAQLEQRKGRSWVPLAFFSRKLSDSERKYSAFDRELLASYSAIKHFRHFLEGRSFTLYTDHKPLTSALISQTDRSPRQTRHLSFIAEFTSNIQHIKGKFNVVADALSRITTVDTWEAAVDIPHSMVPDTLCIDHIDFDQLAEDQEKSDGMASYRTATTGLLLQDINIGSSKLLCDTSMGPPRPVLPTSWTRTVFDKIHGLSHSGVRPTQKAIAQRFVWNGMKRDIRKWCKECPDCQASKIHRHTRSPLTERLPPSDRFCSLHVDLVGPLPESQGMTCSPLLTASRDGLKQFLFLTLMLPRALQPFSITGLQDLEYLSI</sequence>
<dbReference type="InterPro" id="IPR055469">
    <property type="entry name" value="DUF7041"/>
</dbReference>